<dbReference type="Proteomes" id="UP001458880">
    <property type="component" value="Unassembled WGS sequence"/>
</dbReference>
<gene>
    <name evidence="1" type="ORF">QE152_g38785</name>
</gene>
<accession>A0AAW1HVV4</accession>
<protein>
    <recommendedName>
        <fullName evidence="3">XRE family transcriptional regulator</fullName>
    </recommendedName>
</protein>
<proteinExistence type="predicted"/>
<dbReference type="EMBL" id="JASPKY010000865">
    <property type="protein sequence ID" value="KAK9680841.1"/>
    <property type="molecule type" value="Genomic_DNA"/>
</dbReference>
<sequence length="82" mass="9329">MAEVEKGKLVKYLFRRGVNAKEIVQLTEFGKSSMWRNMSYGSVSGTPSKIIGNNLIALVTLGRQNPHQWFRKLANLYKGNEK</sequence>
<evidence type="ECO:0000313" key="2">
    <source>
        <dbReference type="Proteomes" id="UP001458880"/>
    </source>
</evidence>
<organism evidence="1 2">
    <name type="scientific">Popillia japonica</name>
    <name type="common">Japanese beetle</name>
    <dbReference type="NCBI Taxonomy" id="7064"/>
    <lineage>
        <taxon>Eukaryota</taxon>
        <taxon>Metazoa</taxon>
        <taxon>Ecdysozoa</taxon>
        <taxon>Arthropoda</taxon>
        <taxon>Hexapoda</taxon>
        <taxon>Insecta</taxon>
        <taxon>Pterygota</taxon>
        <taxon>Neoptera</taxon>
        <taxon>Endopterygota</taxon>
        <taxon>Coleoptera</taxon>
        <taxon>Polyphaga</taxon>
        <taxon>Scarabaeiformia</taxon>
        <taxon>Scarabaeidae</taxon>
        <taxon>Rutelinae</taxon>
        <taxon>Popillia</taxon>
    </lineage>
</organism>
<dbReference type="AlphaFoldDB" id="A0AAW1HVV4"/>
<evidence type="ECO:0008006" key="3">
    <source>
        <dbReference type="Google" id="ProtNLM"/>
    </source>
</evidence>
<keyword evidence="2" id="KW-1185">Reference proteome</keyword>
<evidence type="ECO:0000313" key="1">
    <source>
        <dbReference type="EMBL" id="KAK9680841.1"/>
    </source>
</evidence>
<reference evidence="1 2" key="1">
    <citation type="journal article" date="2024" name="BMC Genomics">
        <title>De novo assembly and annotation of Popillia japonica's genome with initial clues to its potential as an invasive pest.</title>
        <authorList>
            <person name="Cucini C."/>
            <person name="Boschi S."/>
            <person name="Funari R."/>
            <person name="Cardaioli E."/>
            <person name="Iannotti N."/>
            <person name="Marturano G."/>
            <person name="Paoli F."/>
            <person name="Bruttini M."/>
            <person name="Carapelli A."/>
            <person name="Frati F."/>
            <person name="Nardi F."/>
        </authorList>
    </citation>
    <scope>NUCLEOTIDE SEQUENCE [LARGE SCALE GENOMIC DNA]</scope>
    <source>
        <strain evidence="1">DMR45628</strain>
    </source>
</reference>
<comment type="caution">
    <text evidence="1">The sequence shown here is derived from an EMBL/GenBank/DDBJ whole genome shotgun (WGS) entry which is preliminary data.</text>
</comment>
<name>A0AAW1HVV4_POPJA</name>